<reference evidence="10 11" key="1">
    <citation type="submission" date="2024-01" db="EMBL/GenBank/DDBJ databases">
        <title>The genomes of 5 underutilized Papilionoideae crops provide insights into root nodulation and disease resistance.</title>
        <authorList>
            <person name="Yuan L."/>
        </authorList>
    </citation>
    <scope>NUCLEOTIDE SEQUENCE [LARGE SCALE GENOMIC DNA]</scope>
    <source>
        <strain evidence="10">LY-2023</strain>
        <tissue evidence="10">Leaf</tissue>
    </source>
</reference>
<comment type="caution">
    <text evidence="10">The sequence shown here is derived from an EMBL/GenBank/DDBJ whole genome shotgun (WGS) entry which is preliminary data.</text>
</comment>
<keyword evidence="4" id="KW-0735">Signal-anchor</keyword>
<dbReference type="EMBL" id="JAYKXN010000008">
    <property type="protein sequence ID" value="KAK7264512.1"/>
    <property type="molecule type" value="Genomic_DNA"/>
</dbReference>
<evidence type="ECO:0000256" key="6">
    <source>
        <dbReference type="ARBA" id="ARBA00023136"/>
    </source>
</evidence>
<evidence type="ECO:0000256" key="2">
    <source>
        <dbReference type="ARBA" id="ARBA00007727"/>
    </source>
</evidence>
<gene>
    <name evidence="10" type="ORF">RJT34_32121</name>
</gene>
<name>A0AAN9EVG4_CLITE</name>
<evidence type="ECO:0000313" key="10">
    <source>
        <dbReference type="EMBL" id="KAK7264512.1"/>
    </source>
</evidence>
<keyword evidence="3 7" id="KW-0812">Transmembrane</keyword>
<evidence type="ECO:0000256" key="5">
    <source>
        <dbReference type="ARBA" id="ARBA00022989"/>
    </source>
</evidence>
<proteinExistence type="inferred from homology"/>
<dbReference type="PANTHER" id="PTHR32285:SF213">
    <property type="entry name" value="PROTEIN TRICHOME BIREFRINGENCE-LIKE 11"/>
    <property type="match status" value="1"/>
</dbReference>
<protein>
    <recommendedName>
        <fullName evidence="12">Trichome birefringence-like N-terminal domain-containing protein</fullName>
    </recommendedName>
</protein>
<comment type="similarity">
    <text evidence="2">Belongs to the PC-esterase family. TBL subfamily.</text>
</comment>
<feature type="transmembrane region" description="Helical" evidence="7">
    <location>
        <begin position="33"/>
        <end position="52"/>
    </location>
</feature>
<dbReference type="InterPro" id="IPR025846">
    <property type="entry name" value="TBL_N"/>
</dbReference>
<accession>A0AAN9EVG4</accession>
<dbReference type="AlphaFoldDB" id="A0AAN9EVG4"/>
<evidence type="ECO:0000256" key="3">
    <source>
        <dbReference type="ARBA" id="ARBA00022692"/>
    </source>
</evidence>
<dbReference type="GO" id="GO:0016020">
    <property type="term" value="C:membrane"/>
    <property type="evidence" value="ECO:0007669"/>
    <property type="project" value="UniProtKB-SubCell"/>
</dbReference>
<dbReference type="Proteomes" id="UP001359559">
    <property type="component" value="Unassembled WGS sequence"/>
</dbReference>
<dbReference type="PANTHER" id="PTHR32285">
    <property type="entry name" value="PROTEIN TRICHOME BIREFRINGENCE-LIKE 9-RELATED"/>
    <property type="match status" value="1"/>
</dbReference>
<evidence type="ECO:0000259" key="9">
    <source>
        <dbReference type="Pfam" id="PF14416"/>
    </source>
</evidence>
<feature type="domain" description="Trichome birefringence-like N-terminal" evidence="9">
    <location>
        <begin position="95"/>
        <end position="147"/>
    </location>
</feature>
<keyword evidence="11" id="KW-1185">Reference proteome</keyword>
<organism evidence="10 11">
    <name type="scientific">Clitoria ternatea</name>
    <name type="common">Butterfly pea</name>
    <dbReference type="NCBI Taxonomy" id="43366"/>
    <lineage>
        <taxon>Eukaryota</taxon>
        <taxon>Viridiplantae</taxon>
        <taxon>Streptophyta</taxon>
        <taxon>Embryophyta</taxon>
        <taxon>Tracheophyta</taxon>
        <taxon>Spermatophyta</taxon>
        <taxon>Magnoliopsida</taxon>
        <taxon>eudicotyledons</taxon>
        <taxon>Gunneridae</taxon>
        <taxon>Pentapetalae</taxon>
        <taxon>rosids</taxon>
        <taxon>fabids</taxon>
        <taxon>Fabales</taxon>
        <taxon>Fabaceae</taxon>
        <taxon>Papilionoideae</taxon>
        <taxon>50 kb inversion clade</taxon>
        <taxon>NPAAA clade</taxon>
        <taxon>indigoferoid/millettioid clade</taxon>
        <taxon>Phaseoleae</taxon>
        <taxon>Clitoria</taxon>
    </lineage>
</organism>
<keyword evidence="6 7" id="KW-0472">Membrane</keyword>
<evidence type="ECO:0000256" key="1">
    <source>
        <dbReference type="ARBA" id="ARBA00004167"/>
    </source>
</evidence>
<keyword evidence="5 7" id="KW-1133">Transmembrane helix</keyword>
<dbReference type="Pfam" id="PF14416">
    <property type="entry name" value="PMR5N"/>
    <property type="match status" value="1"/>
</dbReference>
<sequence length="479" mass="55426">MSSPKSSLQQETEGMPNFRRAKRFRLFEVEPSLGVLGFVVVTVFVICCFFYSGNRYFFASRFGLLEHQSPRFTWLRIKGSTEESRVDFVGEKGGGCDLFDGKWVWDDSYPLYQSKDCSFLDEGFRCSENGRRDLFYTKWRWQPKGCNLPRFNATMMLEKLRNKRIVFVGDSIGRNQWESLLCMLSSGVANKESIYEVNGSPITKHKGFLVFKFRDFNCTVEYYRAPFLVLQSRPPNGAPEKIRSTLKVDTMDWNSFKWRDADILVLNTGHWWNYEKTIRGGCYFQEGMEVKLEMQVEDAYKRSIETVLNWIQVSVNPEKTHVFFRTLAPVHFRGGDWKNGGNCHLETLPEVVSSLVPNDNWSKFKIANAVLSAHTNISETMKFMVLNVTKMSAQRKDGHSSIYYLGHAVSPRRQDCSHWCLPGVPDTWNELLYALLVKHEAAQRWNLEQGDRKEICSDGVIWYQILLLPIKKGVGEKSV</sequence>
<dbReference type="Pfam" id="PF13839">
    <property type="entry name" value="PC-Esterase"/>
    <property type="match status" value="1"/>
</dbReference>
<comment type="subcellular location">
    <subcellularLocation>
        <location evidence="1">Membrane</location>
        <topology evidence="1">Single-pass membrane protein</topology>
    </subcellularLocation>
</comment>
<evidence type="ECO:0000313" key="11">
    <source>
        <dbReference type="Proteomes" id="UP001359559"/>
    </source>
</evidence>
<dbReference type="InterPro" id="IPR026057">
    <property type="entry name" value="TBL_C"/>
</dbReference>
<evidence type="ECO:0000256" key="7">
    <source>
        <dbReference type="SAM" id="Phobius"/>
    </source>
</evidence>
<dbReference type="InterPro" id="IPR029962">
    <property type="entry name" value="TBL"/>
</dbReference>
<evidence type="ECO:0008006" key="12">
    <source>
        <dbReference type="Google" id="ProtNLM"/>
    </source>
</evidence>
<dbReference type="GO" id="GO:0016413">
    <property type="term" value="F:O-acetyltransferase activity"/>
    <property type="evidence" value="ECO:0007669"/>
    <property type="project" value="InterPro"/>
</dbReference>
<evidence type="ECO:0000259" key="8">
    <source>
        <dbReference type="Pfam" id="PF13839"/>
    </source>
</evidence>
<dbReference type="GO" id="GO:0005794">
    <property type="term" value="C:Golgi apparatus"/>
    <property type="evidence" value="ECO:0007669"/>
    <property type="project" value="TreeGrafter"/>
</dbReference>
<evidence type="ECO:0000256" key="4">
    <source>
        <dbReference type="ARBA" id="ARBA00022968"/>
    </source>
</evidence>
<feature type="domain" description="Trichome birefringence-like C-terminal" evidence="8">
    <location>
        <begin position="148"/>
        <end position="434"/>
    </location>
</feature>